<proteinExistence type="inferred from homology"/>
<keyword evidence="3" id="KW-0472">Membrane</keyword>
<dbReference type="AlphaFoldDB" id="A0A9P7Z7U6"/>
<dbReference type="Pfam" id="PF11807">
    <property type="entry name" value="UstYa"/>
    <property type="match status" value="1"/>
</dbReference>
<keyword evidence="3" id="KW-1133">Transmembrane helix</keyword>
<sequence>MAYSKCQQADHEIEDVIESATANKGPKLSTIMKSSPFGFWLVQGLIFMFSASVLLLGLFSRRSCLAICETHADVAWSPVIDFVKPRMTKFNETYFFETKFPSPFYGSPSPAVDDVWRTYTMHPMLDGRNGTLAVPRATVEKLGRSHEPGWMDSMVKLVHGGEERYMATLDIYHHVHCLNMLREVAHPNYYTNKDPTQMEGHLDHCIETVREALMCNAGTGVAMFHWIKGDDQPWPDYNTLHQCRDPEMVLEWSLQNAVPVQGSFTKPEGALELPLPLY</sequence>
<keyword evidence="5" id="KW-1185">Reference proteome</keyword>
<comment type="pathway">
    <text evidence="1">Mycotoxin biosynthesis.</text>
</comment>
<comment type="caution">
    <text evidence="4">The sequence shown here is derived from an EMBL/GenBank/DDBJ whole genome shotgun (WGS) entry which is preliminary data.</text>
</comment>
<evidence type="ECO:0000256" key="2">
    <source>
        <dbReference type="ARBA" id="ARBA00035112"/>
    </source>
</evidence>
<name>A0A9P7Z7U6_9HELO</name>
<comment type="similarity">
    <text evidence="2">Belongs to the ustYa family.</text>
</comment>
<keyword evidence="3" id="KW-0812">Transmembrane</keyword>
<evidence type="ECO:0000256" key="1">
    <source>
        <dbReference type="ARBA" id="ARBA00004685"/>
    </source>
</evidence>
<dbReference type="InterPro" id="IPR021765">
    <property type="entry name" value="UstYa-like"/>
</dbReference>
<organism evidence="4 5">
    <name type="scientific">Calycina marina</name>
    <dbReference type="NCBI Taxonomy" id="1763456"/>
    <lineage>
        <taxon>Eukaryota</taxon>
        <taxon>Fungi</taxon>
        <taxon>Dikarya</taxon>
        <taxon>Ascomycota</taxon>
        <taxon>Pezizomycotina</taxon>
        <taxon>Leotiomycetes</taxon>
        <taxon>Helotiales</taxon>
        <taxon>Pezizellaceae</taxon>
        <taxon>Calycina</taxon>
    </lineage>
</organism>
<dbReference type="Proteomes" id="UP000887226">
    <property type="component" value="Unassembled WGS sequence"/>
</dbReference>
<dbReference type="OrthoDB" id="3687641at2759"/>
<accession>A0A9P7Z7U6</accession>
<dbReference type="PANTHER" id="PTHR33365:SF4">
    <property type="entry name" value="CYCLOCHLOROTINE BIOSYNTHESIS PROTEIN O"/>
    <property type="match status" value="1"/>
</dbReference>
<dbReference type="GO" id="GO:0043386">
    <property type="term" value="P:mycotoxin biosynthetic process"/>
    <property type="evidence" value="ECO:0007669"/>
    <property type="project" value="InterPro"/>
</dbReference>
<protein>
    <submittedName>
        <fullName evidence="4">Uncharacterized protein</fullName>
    </submittedName>
</protein>
<dbReference type="PANTHER" id="PTHR33365">
    <property type="entry name" value="YALI0B05434P"/>
    <property type="match status" value="1"/>
</dbReference>
<feature type="transmembrane region" description="Helical" evidence="3">
    <location>
        <begin position="37"/>
        <end position="59"/>
    </location>
</feature>
<dbReference type="EMBL" id="MU253789">
    <property type="protein sequence ID" value="KAG9246876.1"/>
    <property type="molecule type" value="Genomic_DNA"/>
</dbReference>
<reference evidence="4" key="1">
    <citation type="journal article" date="2021" name="IMA Fungus">
        <title>Genomic characterization of three marine fungi, including Emericellopsis atlantica sp. nov. with signatures of a generalist lifestyle and marine biomass degradation.</title>
        <authorList>
            <person name="Hagestad O.C."/>
            <person name="Hou L."/>
            <person name="Andersen J.H."/>
            <person name="Hansen E.H."/>
            <person name="Altermark B."/>
            <person name="Li C."/>
            <person name="Kuhnert E."/>
            <person name="Cox R.J."/>
            <person name="Crous P.W."/>
            <person name="Spatafora J.W."/>
            <person name="Lail K."/>
            <person name="Amirebrahimi M."/>
            <person name="Lipzen A."/>
            <person name="Pangilinan J."/>
            <person name="Andreopoulos W."/>
            <person name="Hayes R.D."/>
            <person name="Ng V."/>
            <person name="Grigoriev I.V."/>
            <person name="Jackson S.A."/>
            <person name="Sutton T.D.S."/>
            <person name="Dobson A.D.W."/>
            <person name="Rama T."/>
        </authorList>
    </citation>
    <scope>NUCLEOTIDE SEQUENCE</scope>
    <source>
        <strain evidence="4">TRa3180A</strain>
    </source>
</reference>
<evidence type="ECO:0000313" key="4">
    <source>
        <dbReference type="EMBL" id="KAG9246876.1"/>
    </source>
</evidence>
<gene>
    <name evidence="4" type="ORF">BJ878DRAFT_246986</name>
</gene>
<evidence type="ECO:0000256" key="3">
    <source>
        <dbReference type="SAM" id="Phobius"/>
    </source>
</evidence>
<evidence type="ECO:0000313" key="5">
    <source>
        <dbReference type="Proteomes" id="UP000887226"/>
    </source>
</evidence>